<dbReference type="GO" id="GO:0032259">
    <property type="term" value="P:methylation"/>
    <property type="evidence" value="ECO:0007669"/>
    <property type="project" value="UniProtKB-KW"/>
</dbReference>
<dbReference type="GO" id="GO:0102082">
    <property type="term" value="F:demethylrebeccamycin--D-glucose O-methyltransferase activity"/>
    <property type="evidence" value="ECO:0007669"/>
    <property type="project" value="UniProtKB-EC"/>
</dbReference>
<dbReference type="RefSeq" id="WP_145070160.1">
    <property type="nucleotide sequence ID" value="NZ_CP036287.1"/>
</dbReference>
<dbReference type="Gene3D" id="3.40.50.150">
    <property type="entry name" value="Vaccinia Virus protein VP39"/>
    <property type="match status" value="1"/>
</dbReference>
<dbReference type="Pfam" id="PF08241">
    <property type="entry name" value="Methyltransf_11"/>
    <property type="match status" value="1"/>
</dbReference>
<dbReference type="GO" id="GO:0008757">
    <property type="term" value="F:S-adenosylmethionine-dependent methyltransferase activity"/>
    <property type="evidence" value="ECO:0007669"/>
    <property type="project" value="InterPro"/>
</dbReference>
<organism evidence="2 3">
    <name type="scientific">Engelhardtia mirabilis</name>
    <dbReference type="NCBI Taxonomy" id="2528011"/>
    <lineage>
        <taxon>Bacteria</taxon>
        <taxon>Pseudomonadati</taxon>
        <taxon>Planctomycetota</taxon>
        <taxon>Planctomycetia</taxon>
        <taxon>Planctomycetia incertae sedis</taxon>
        <taxon>Engelhardtia</taxon>
    </lineage>
</organism>
<gene>
    <name evidence="2" type="primary">rebM_7</name>
    <name evidence="2" type="ORF">Pla133_49830</name>
</gene>
<reference evidence="2 3" key="1">
    <citation type="submission" date="2019-02" db="EMBL/GenBank/DDBJ databases">
        <title>Deep-cultivation of Planctomycetes and their phenomic and genomic characterization uncovers novel biology.</title>
        <authorList>
            <person name="Wiegand S."/>
            <person name="Jogler M."/>
            <person name="Boedeker C."/>
            <person name="Pinto D."/>
            <person name="Vollmers J."/>
            <person name="Rivas-Marin E."/>
            <person name="Kohn T."/>
            <person name="Peeters S.H."/>
            <person name="Heuer A."/>
            <person name="Rast P."/>
            <person name="Oberbeckmann S."/>
            <person name="Bunk B."/>
            <person name="Jeske O."/>
            <person name="Meyerdierks A."/>
            <person name="Storesund J.E."/>
            <person name="Kallscheuer N."/>
            <person name="Luecker S."/>
            <person name="Lage O.M."/>
            <person name="Pohl T."/>
            <person name="Merkel B.J."/>
            <person name="Hornburger P."/>
            <person name="Mueller R.-W."/>
            <person name="Bruemmer F."/>
            <person name="Labrenz M."/>
            <person name="Spormann A.M."/>
            <person name="Op den Camp H."/>
            <person name="Overmann J."/>
            <person name="Amann R."/>
            <person name="Jetten M.S.M."/>
            <person name="Mascher T."/>
            <person name="Medema M.H."/>
            <person name="Devos D.P."/>
            <person name="Kaster A.-K."/>
            <person name="Ovreas L."/>
            <person name="Rohde M."/>
            <person name="Galperin M.Y."/>
            <person name="Jogler C."/>
        </authorList>
    </citation>
    <scope>NUCLEOTIDE SEQUENCE [LARGE SCALE GENOMIC DNA]</scope>
    <source>
        <strain evidence="2 3">Pla133</strain>
    </source>
</reference>
<dbReference type="PANTHER" id="PTHR43591">
    <property type="entry name" value="METHYLTRANSFERASE"/>
    <property type="match status" value="1"/>
</dbReference>
<dbReference type="EC" id="2.1.1.164" evidence="2"/>
<keyword evidence="2" id="KW-0489">Methyltransferase</keyword>
<sequence length="229" mass="25643">MTRDKIAETFTQWAEAGRDRDMETGHGDVVGQVIESLDVKPGQQILDLGCGNGWATRILAKLGPGVQAVGVDVAPGMLSRAEELHSYTIRARYELMPFEELEFKDGHFDRAFSMEALYYATDLDRCLAELFRVLKSGGEADVVIDYFTESPITARWAELVGVPMQRLSEAEWRAAFEQAGFGEVETRRVVDSRGPGDEADFEASRWYESFAEKVARHDAGSLWIRARKA</sequence>
<keyword evidence="2" id="KW-0808">Transferase</keyword>
<evidence type="ECO:0000313" key="3">
    <source>
        <dbReference type="Proteomes" id="UP000316921"/>
    </source>
</evidence>
<keyword evidence="3" id="KW-1185">Reference proteome</keyword>
<feature type="domain" description="Methyltransferase type 11" evidence="1">
    <location>
        <begin position="46"/>
        <end position="139"/>
    </location>
</feature>
<proteinExistence type="predicted"/>
<dbReference type="KEGG" id="pbap:Pla133_49830"/>
<dbReference type="InterPro" id="IPR029063">
    <property type="entry name" value="SAM-dependent_MTases_sf"/>
</dbReference>
<dbReference type="Proteomes" id="UP000316921">
    <property type="component" value="Chromosome"/>
</dbReference>
<dbReference type="CDD" id="cd02440">
    <property type="entry name" value="AdoMet_MTases"/>
    <property type="match status" value="1"/>
</dbReference>
<dbReference type="InterPro" id="IPR013216">
    <property type="entry name" value="Methyltransf_11"/>
</dbReference>
<evidence type="ECO:0000259" key="1">
    <source>
        <dbReference type="Pfam" id="PF08241"/>
    </source>
</evidence>
<evidence type="ECO:0000313" key="2">
    <source>
        <dbReference type="EMBL" id="QDU69860.1"/>
    </source>
</evidence>
<dbReference type="EMBL" id="CP036287">
    <property type="protein sequence ID" value="QDU69860.1"/>
    <property type="molecule type" value="Genomic_DNA"/>
</dbReference>
<dbReference type="PANTHER" id="PTHR43591:SF110">
    <property type="entry name" value="RHODANESE DOMAIN-CONTAINING PROTEIN"/>
    <property type="match status" value="1"/>
</dbReference>
<accession>A0A518BSB3</accession>
<protein>
    <submittedName>
        <fullName evidence="2">Demethylrebeccamycin-D-glucose O-methyltransferase</fullName>
        <ecNumber evidence="2">2.1.1.164</ecNumber>
    </submittedName>
</protein>
<name>A0A518BSB3_9BACT</name>
<dbReference type="AlphaFoldDB" id="A0A518BSB3"/>
<dbReference type="SUPFAM" id="SSF53335">
    <property type="entry name" value="S-adenosyl-L-methionine-dependent methyltransferases"/>
    <property type="match status" value="1"/>
</dbReference>